<dbReference type="RefSeq" id="WP_209642074.1">
    <property type="nucleotide sequence ID" value="NZ_JAGINW010000001.1"/>
</dbReference>
<name>A0ABS4TK65_9PSEU</name>
<evidence type="ECO:0000256" key="1">
    <source>
        <dbReference type="SAM" id="MobiDB-lite"/>
    </source>
</evidence>
<proteinExistence type="predicted"/>
<dbReference type="EMBL" id="JAGINW010000001">
    <property type="protein sequence ID" value="MBP2324795.1"/>
    <property type="molecule type" value="Genomic_DNA"/>
</dbReference>
<keyword evidence="3" id="KW-1185">Reference proteome</keyword>
<accession>A0ABS4TK65</accession>
<feature type="region of interest" description="Disordered" evidence="1">
    <location>
        <begin position="361"/>
        <end position="390"/>
    </location>
</feature>
<sequence>MIRAEIAAATAAFATAGIGGADALAELTGFLNAPPTVLVAGLKGTGKTRVVHALAETMPDVVVVERGLHDVPALWDVLVLLTPADRVLSQAEESLVRQARNRGQVVTVLVTRADLFGADRDSAVDEIERLRLAPRLRPLGVRWRFAGREDNIAGLGVRDLLGTDREAGHEPAVRAAFREILDSAVTQLSARVPTRDEERAALAEAGAQLSLVESALSALPASAATRVADRLLTAETRVQEAAHATVPQAVVWVSAMGVGPWEPVMSSLREAWSDLQRTTADVVELEREHFQQEVGRLSTKIRSVAAALAISLTGEHKPQPQWNATDAPDADFVASMDLDGVEHALKQICQAEVDRLAKTQAEGQQDWKIDPARLRPKRDPAGQEKQKPGRAIKRRLRDLGGELRQYGERFVTEADSLLAPKFVDNVSHELVSAVDRLLGVRYAALVVGLRNIVRRAALAESTAAAEVLRSHVDDMAAELSDRHAWSAGYDEILRVRQRIGGESAEPV</sequence>
<dbReference type="InterPro" id="IPR027417">
    <property type="entry name" value="P-loop_NTPase"/>
</dbReference>
<feature type="compositionally biased region" description="Basic and acidic residues" evidence="1">
    <location>
        <begin position="365"/>
        <end position="387"/>
    </location>
</feature>
<dbReference type="SUPFAM" id="SSF52540">
    <property type="entry name" value="P-loop containing nucleoside triphosphate hydrolases"/>
    <property type="match status" value="1"/>
</dbReference>
<organism evidence="2 3">
    <name type="scientific">Kibdelosporangium banguiense</name>
    <dbReference type="NCBI Taxonomy" id="1365924"/>
    <lineage>
        <taxon>Bacteria</taxon>
        <taxon>Bacillati</taxon>
        <taxon>Actinomycetota</taxon>
        <taxon>Actinomycetes</taxon>
        <taxon>Pseudonocardiales</taxon>
        <taxon>Pseudonocardiaceae</taxon>
        <taxon>Kibdelosporangium</taxon>
    </lineage>
</organism>
<evidence type="ECO:0000313" key="2">
    <source>
        <dbReference type="EMBL" id="MBP2324795.1"/>
    </source>
</evidence>
<protein>
    <submittedName>
        <fullName evidence="2">Protein-tyrosine-phosphatase</fullName>
    </submittedName>
</protein>
<evidence type="ECO:0000313" key="3">
    <source>
        <dbReference type="Proteomes" id="UP001519332"/>
    </source>
</evidence>
<reference evidence="2 3" key="1">
    <citation type="submission" date="2021-03" db="EMBL/GenBank/DDBJ databases">
        <title>Sequencing the genomes of 1000 actinobacteria strains.</title>
        <authorList>
            <person name="Klenk H.-P."/>
        </authorList>
    </citation>
    <scope>NUCLEOTIDE SEQUENCE [LARGE SCALE GENOMIC DNA]</scope>
    <source>
        <strain evidence="2 3">DSM 46670</strain>
    </source>
</reference>
<gene>
    <name evidence="2" type="ORF">JOF56_005180</name>
</gene>
<dbReference type="Proteomes" id="UP001519332">
    <property type="component" value="Unassembled WGS sequence"/>
</dbReference>
<comment type="caution">
    <text evidence="2">The sequence shown here is derived from an EMBL/GenBank/DDBJ whole genome shotgun (WGS) entry which is preliminary data.</text>
</comment>